<dbReference type="Proteomes" id="UP001206692">
    <property type="component" value="Unassembled WGS sequence"/>
</dbReference>
<gene>
    <name evidence="1" type="ORF">NE675_11490</name>
</gene>
<reference evidence="1 2" key="1">
    <citation type="submission" date="2022-06" db="EMBL/GenBank/DDBJ databases">
        <title>Isolation of gut microbiota from human fecal samples.</title>
        <authorList>
            <person name="Pamer E.G."/>
            <person name="Barat B."/>
            <person name="Waligurski E."/>
            <person name="Medina S."/>
            <person name="Paddock L."/>
            <person name="Mostad J."/>
        </authorList>
    </citation>
    <scope>NUCLEOTIDE SEQUENCE [LARGE SCALE GENOMIC DNA]</scope>
    <source>
        <strain evidence="1 2">DFI.1.1</strain>
    </source>
</reference>
<keyword evidence="2" id="KW-1185">Reference proteome</keyword>
<accession>A0ABT1SUU4</accession>
<organism evidence="1 2">
    <name type="scientific">Megasphaera massiliensis</name>
    <dbReference type="NCBI Taxonomy" id="1232428"/>
    <lineage>
        <taxon>Bacteria</taxon>
        <taxon>Bacillati</taxon>
        <taxon>Bacillota</taxon>
        <taxon>Negativicutes</taxon>
        <taxon>Veillonellales</taxon>
        <taxon>Veillonellaceae</taxon>
        <taxon>Megasphaera</taxon>
    </lineage>
</organism>
<sequence length="41" mass="4467">MAKREGKHKIGGHLWGCSTNAPDDVAKLPVMTRAYELGKSL</sequence>
<dbReference type="EMBL" id="JANGEW010000036">
    <property type="protein sequence ID" value="MCQ5343642.1"/>
    <property type="molecule type" value="Genomic_DNA"/>
</dbReference>
<dbReference type="RefSeq" id="WP_255353899.1">
    <property type="nucleotide sequence ID" value="NZ_JAJCIO010000040.1"/>
</dbReference>
<name>A0ABT1SUU4_9FIRM</name>
<protein>
    <submittedName>
        <fullName evidence="1">Uncharacterized protein</fullName>
    </submittedName>
</protein>
<proteinExistence type="predicted"/>
<evidence type="ECO:0000313" key="1">
    <source>
        <dbReference type="EMBL" id="MCQ5343642.1"/>
    </source>
</evidence>
<evidence type="ECO:0000313" key="2">
    <source>
        <dbReference type="Proteomes" id="UP001206692"/>
    </source>
</evidence>
<comment type="caution">
    <text evidence="1">The sequence shown here is derived from an EMBL/GenBank/DDBJ whole genome shotgun (WGS) entry which is preliminary data.</text>
</comment>